<organism evidence="1 2">
    <name type="scientific">Streblomastix strix</name>
    <dbReference type="NCBI Taxonomy" id="222440"/>
    <lineage>
        <taxon>Eukaryota</taxon>
        <taxon>Metamonada</taxon>
        <taxon>Preaxostyla</taxon>
        <taxon>Oxymonadida</taxon>
        <taxon>Streblomastigidae</taxon>
        <taxon>Streblomastix</taxon>
    </lineage>
</organism>
<evidence type="ECO:0000313" key="2">
    <source>
        <dbReference type="Proteomes" id="UP000324800"/>
    </source>
</evidence>
<protein>
    <submittedName>
        <fullName evidence="1">Uncharacterized protein</fullName>
    </submittedName>
</protein>
<sequence length="78" mass="8903">MILPGKPEITYLRNTDDNIQNTYAIRMVNMDGIADSDVRPSASIINNKRDGRGYFQTIMSFAYIKSMFVAFSMPQYPT</sequence>
<name>A0A5J4VQD1_9EUKA</name>
<comment type="caution">
    <text evidence="1">The sequence shown here is derived from an EMBL/GenBank/DDBJ whole genome shotgun (WGS) entry which is preliminary data.</text>
</comment>
<gene>
    <name evidence="1" type="ORF">EZS28_019778</name>
</gene>
<evidence type="ECO:0000313" key="1">
    <source>
        <dbReference type="EMBL" id="KAA6384695.1"/>
    </source>
</evidence>
<reference evidence="1 2" key="1">
    <citation type="submission" date="2019-03" db="EMBL/GenBank/DDBJ databases">
        <title>Single cell metagenomics reveals metabolic interactions within the superorganism composed of flagellate Streblomastix strix and complex community of Bacteroidetes bacteria on its surface.</title>
        <authorList>
            <person name="Treitli S.C."/>
            <person name="Kolisko M."/>
            <person name="Husnik F."/>
            <person name="Keeling P."/>
            <person name="Hampl V."/>
        </authorList>
    </citation>
    <scope>NUCLEOTIDE SEQUENCE [LARGE SCALE GENOMIC DNA]</scope>
    <source>
        <strain evidence="1">ST1C</strain>
    </source>
</reference>
<dbReference type="AlphaFoldDB" id="A0A5J4VQD1"/>
<accession>A0A5J4VQD1</accession>
<dbReference type="EMBL" id="SNRW01005628">
    <property type="protein sequence ID" value="KAA6384695.1"/>
    <property type="molecule type" value="Genomic_DNA"/>
</dbReference>
<proteinExistence type="predicted"/>
<dbReference type="Proteomes" id="UP000324800">
    <property type="component" value="Unassembled WGS sequence"/>
</dbReference>